<gene>
    <name evidence="1" type="ORF">MAIT1_00379</name>
</gene>
<keyword evidence="2" id="KW-1185">Reference proteome</keyword>
<reference evidence="1 2" key="1">
    <citation type="journal article" date="2016" name="BMC Genomics">
        <title>Combined genomic and structural analyses of a cultured magnetotactic bacterium reveals its niche adaptation to a dynamic environment.</title>
        <authorList>
            <person name="Araujo A.C."/>
            <person name="Morillo V."/>
            <person name="Cypriano J."/>
            <person name="Teixeira L.C."/>
            <person name="Leao P."/>
            <person name="Lyra S."/>
            <person name="Almeida L.G."/>
            <person name="Bazylinski D.A."/>
            <person name="Vasconcellos A.T."/>
            <person name="Abreu F."/>
            <person name="Lins U."/>
        </authorList>
    </citation>
    <scope>NUCLEOTIDE SEQUENCE [LARGE SCALE GENOMIC DNA]</scope>
    <source>
        <strain evidence="1 2">IT-1</strain>
    </source>
</reference>
<proteinExistence type="predicted"/>
<name>A0A1Y2KA25_9PROT</name>
<dbReference type="Proteomes" id="UP000194003">
    <property type="component" value="Unassembled WGS sequence"/>
</dbReference>
<dbReference type="InterPro" id="IPR038146">
    <property type="entry name" value="933W_put_Xis_sf"/>
</dbReference>
<organism evidence="1 2">
    <name type="scientific">Magnetofaba australis IT-1</name>
    <dbReference type="NCBI Taxonomy" id="1434232"/>
    <lineage>
        <taxon>Bacteria</taxon>
        <taxon>Pseudomonadati</taxon>
        <taxon>Pseudomonadota</taxon>
        <taxon>Magnetococcia</taxon>
        <taxon>Magnetococcales</taxon>
        <taxon>Magnetococcaceae</taxon>
        <taxon>Magnetofaba</taxon>
    </lineage>
</organism>
<evidence type="ECO:0000313" key="2">
    <source>
        <dbReference type="Proteomes" id="UP000194003"/>
    </source>
</evidence>
<accession>A0A1Y2KA25</accession>
<dbReference type="EMBL" id="LVJN01000015">
    <property type="protein sequence ID" value="OSM06764.1"/>
    <property type="molecule type" value="Genomic_DNA"/>
</dbReference>
<dbReference type="Gene3D" id="1.10.1660.60">
    <property type="entry name" value="Putative excisionased domain DUF1233"/>
    <property type="match status" value="1"/>
</dbReference>
<comment type="caution">
    <text evidence="1">The sequence shown here is derived from an EMBL/GenBank/DDBJ whole genome shotgun (WGS) entry which is preliminary data.</text>
</comment>
<dbReference type="STRING" id="1434232.MAIT1_00379"/>
<protein>
    <submittedName>
        <fullName evidence="1">Putative regulatory protein MerR</fullName>
    </submittedName>
</protein>
<evidence type="ECO:0000313" key="1">
    <source>
        <dbReference type="EMBL" id="OSM06764.1"/>
    </source>
</evidence>
<sequence length="60" mass="7119">MKYVTLRKFSELTGYSKQAAESKMKRGDWMRDQHYRKAPDGRILMDLEAIEKWIEENPAA</sequence>
<dbReference type="AlphaFoldDB" id="A0A1Y2KA25"/>